<protein>
    <submittedName>
        <fullName evidence="2">Uncharacterized protein</fullName>
    </submittedName>
</protein>
<dbReference type="InterPro" id="IPR041492">
    <property type="entry name" value="HAD_2"/>
</dbReference>
<sequence length="271" mass="30238">MERMSTGWFGVIMEFEGVVVETSDETHRQAWLQVADEFNYRRPLGQLLRRIKGVRDEVVVSRVFGWTHNPTVARQVAQRKGVIYEQLMGGRQPAAMLEAGPFLETLKRYSVPVALATPLHEAKVHEALQRHNLQGHFDATVTAEDSGSAEVEYYYAYAASKIQRPPIRCVVVGESNTSVEAAHELGMKCVVVTGNAPVYDFTGADLVVRNLSQLSFMNMKRLFADENLVESRLGGEESAGRDADDDNDDDYCDDDDEGFLPMPSGGAFSRW</sequence>
<dbReference type="PANTHER" id="PTHR47108:SF1">
    <property type="entry name" value="5-AMINO-6-(5-PHOSPHO-D-RIBITYLAMINO)URACIL PHOSPHATASE, CHLOROPLASTIC"/>
    <property type="match status" value="1"/>
</dbReference>
<feature type="compositionally biased region" description="Acidic residues" evidence="1">
    <location>
        <begin position="243"/>
        <end position="258"/>
    </location>
</feature>
<dbReference type="InterPro" id="IPR023214">
    <property type="entry name" value="HAD_sf"/>
</dbReference>
<dbReference type="InterPro" id="IPR023198">
    <property type="entry name" value="PGP-like_dom2"/>
</dbReference>
<gene>
    <name evidence="2" type="primary">PLESTMB000535</name>
    <name evidence="2" type="ORF">PLESTB_000453100</name>
</gene>
<name>A0A9W6BFU4_9CHLO</name>
<dbReference type="AlphaFoldDB" id="A0A9W6BFU4"/>
<feature type="compositionally biased region" description="Basic and acidic residues" evidence="1">
    <location>
        <begin position="233"/>
        <end position="242"/>
    </location>
</feature>
<keyword evidence="3" id="KW-1185">Reference proteome</keyword>
<dbReference type="PANTHER" id="PTHR47108">
    <property type="entry name" value="5-AMINO-6-(5-PHOSPHO-D-RIBITYLAMINO)URACIL PHOSPHATASE, CHLOROPLASTIC"/>
    <property type="match status" value="1"/>
</dbReference>
<dbReference type="CDD" id="cd07505">
    <property type="entry name" value="HAD_BPGM-like"/>
    <property type="match status" value="1"/>
</dbReference>
<evidence type="ECO:0000313" key="2">
    <source>
        <dbReference type="EMBL" id="GLC50980.1"/>
    </source>
</evidence>
<dbReference type="OrthoDB" id="40579at2759"/>
<dbReference type="EMBL" id="BRXU01000004">
    <property type="protein sequence ID" value="GLC50980.1"/>
    <property type="molecule type" value="Genomic_DNA"/>
</dbReference>
<dbReference type="Gene3D" id="3.40.50.1000">
    <property type="entry name" value="HAD superfamily/HAD-like"/>
    <property type="match status" value="1"/>
</dbReference>
<organism evidence="2 3">
    <name type="scientific">Pleodorina starrii</name>
    <dbReference type="NCBI Taxonomy" id="330485"/>
    <lineage>
        <taxon>Eukaryota</taxon>
        <taxon>Viridiplantae</taxon>
        <taxon>Chlorophyta</taxon>
        <taxon>core chlorophytes</taxon>
        <taxon>Chlorophyceae</taxon>
        <taxon>CS clade</taxon>
        <taxon>Chlamydomonadales</taxon>
        <taxon>Volvocaceae</taxon>
        <taxon>Pleodorina</taxon>
    </lineage>
</organism>
<proteinExistence type="predicted"/>
<dbReference type="Proteomes" id="UP001165080">
    <property type="component" value="Unassembled WGS sequence"/>
</dbReference>
<evidence type="ECO:0000256" key="1">
    <source>
        <dbReference type="SAM" id="MobiDB-lite"/>
    </source>
</evidence>
<accession>A0A9W6BFU4</accession>
<dbReference type="Gene3D" id="1.10.150.240">
    <property type="entry name" value="Putative phosphatase, domain 2"/>
    <property type="match status" value="1"/>
</dbReference>
<reference evidence="2 3" key="1">
    <citation type="journal article" date="2023" name="Commun. Biol.">
        <title>Reorganization of the ancestral sex-determining regions during the evolution of trioecy in Pleodorina starrii.</title>
        <authorList>
            <person name="Takahashi K."/>
            <person name="Suzuki S."/>
            <person name="Kawai-Toyooka H."/>
            <person name="Yamamoto K."/>
            <person name="Hamaji T."/>
            <person name="Ootsuki R."/>
            <person name="Yamaguchi H."/>
            <person name="Kawachi M."/>
            <person name="Higashiyama T."/>
            <person name="Nozaki H."/>
        </authorList>
    </citation>
    <scope>NUCLEOTIDE SEQUENCE [LARGE SCALE GENOMIC DNA]</scope>
    <source>
        <strain evidence="2 3">NIES-4479</strain>
    </source>
</reference>
<dbReference type="InterPro" id="IPR036412">
    <property type="entry name" value="HAD-like_sf"/>
</dbReference>
<evidence type="ECO:0000313" key="3">
    <source>
        <dbReference type="Proteomes" id="UP001165080"/>
    </source>
</evidence>
<comment type="caution">
    <text evidence="2">The sequence shown here is derived from an EMBL/GenBank/DDBJ whole genome shotgun (WGS) entry which is preliminary data.</text>
</comment>
<feature type="region of interest" description="Disordered" evidence="1">
    <location>
        <begin position="233"/>
        <end position="271"/>
    </location>
</feature>
<dbReference type="Pfam" id="PF13419">
    <property type="entry name" value="HAD_2"/>
    <property type="match status" value="1"/>
</dbReference>
<dbReference type="SUPFAM" id="SSF56784">
    <property type="entry name" value="HAD-like"/>
    <property type="match status" value="1"/>
</dbReference>